<evidence type="ECO:0000313" key="2">
    <source>
        <dbReference type="Proteomes" id="UP001060085"/>
    </source>
</evidence>
<reference evidence="2" key="1">
    <citation type="journal article" date="2023" name="Nat. Plants">
        <title>Single-cell RNA sequencing provides a high-resolution roadmap for understanding the multicellular compartmentation of specialized metabolism.</title>
        <authorList>
            <person name="Sun S."/>
            <person name="Shen X."/>
            <person name="Li Y."/>
            <person name="Li Y."/>
            <person name="Wang S."/>
            <person name="Li R."/>
            <person name="Zhang H."/>
            <person name="Shen G."/>
            <person name="Guo B."/>
            <person name="Wei J."/>
            <person name="Xu J."/>
            <person name="St-Pierre B."/>
            <person name="Chen S."/>
            <person name="Sun C."/>
        </authorList>
    </citation>
    <scope>NUCLEOTIDE SEQUENCE [LARGE SCALE GENOMIC DNA]</scope>
</reference>
<organism evidence="1 2">
    <name type="scientific">Catharanthus roseus</name>
    <name type="common">Madagascar periwinkle</name>
    <name type="synonym">Vinca rosea</name>
    <dbReference type="NCBI Taxonomy" id="4058"/>
    <lineage>
        <taxon>Eukaryota</taxon>
        <taxon>Viridiplantae</taxon>
        <taxon>Streptophyta</taxon>
        <taxon>Embryophyta</taxon>
        <taxon>Tracheophyta</taxon>
        <taxon>Spermatophyta</taxon>
        <taxon>Magnoliopsida</taxon>
        <taxon>eudicotyledons</taxon>
        <taxon>Gunneridae</taxon>
        <taxon>Pentapetalae</taxon>
        <taxon>asterids</taxon>
        <taxon>lamiids</taxon>
        <taxon>Gentianales</taxon>
        <taxon>Apocynaceae</taxon>
        <taxon>Rauvolfioideae</taxon>
        <taxon>Vinceae</taxon>
        <taxon>Catharanthinae</taxon>
        <taxon>Catharanthus</taxon>
    </lineage>
</organism>
<protein>
    <submittedName>
        <fullName evidence="1">Uncharacterized protein</fullName>
    </submittedName>
</protein>
<proteinExistence type="predicted"/>
<evidence type="ECO:0000313" key="1">
    <source>
        <dbReference type="EMBL" id="KAI5650325.1"/>
    </source>
</evidence>
<comment type="caution">
    <text evidence="1">The sequence shown here is derived from an EMBL/GenBank/DDBJ whole genome shotgun (WGS) entry which is preliminary data.</text>
</comment>
<sequence length="447" mass="51000">MPFNFDDYCLATFNLLKEKLTKSLILVSPDWSLSFELMCDASDYAIGVVLGQRKDNKTGLNRTPRKYLFSHFDRKQELRVRRSRIEDSKAHFRASIGRFERRAQATEGYARPFSLISVSPDIHCTLSFEDSLDGHFWSINPSPQSFYVYFFKEGYLVEISPSSISLFMWRLLNKFLGLDDVQKSLLSNWLLGVTVPTLQAQLNIRWLCKNILSTFFPQLFIGKFGSQGTILVFRALFLPHRKAVNVVHELFLALNGPVLSPIGHPRSRHLRSPITVSLKQTLDSSPLILNIDGALRRILDLLLQVGSSDKMMVALLLVFSFFLDHATTNIEAEAYGFYKGFELYMALGFSSFCILSDSQVVVDTLHSASAPLWYLDSLFRSILLLLKDLNCTIRYIYKEANNVVDSLANYGCSTRNRHYYPSIAKLPFATRGLLHLHKMGTSSIRWT</sequence>
<dbReference type="Proteomes" id="UP001060085">
    <property type="component" value="Linkage Group LG08"/>
</dbReference>
<gene>
    <name evidence="1" type="ORF">M9H77_36330</name>
</gene>
<name>A0ACB9ZSC9_CATRO</name>
<accession>A0ACB9ZSC9</accession>
<dbReference type="EMBL" id="CM044708">
    <property type="protein sequence ID" value="KAI5650325.1"/>
    <property type="molecule type" value="Genomic_DNA"/>
</dbReference>
<keyword evidence="2" id="KW-1185">Reference proteome</keyword>